<dbReference type="OrthoDB" id="3205788at2759"/>
<keyword evidence="1" id="KW-0507">mRNA processing</keyword>
<keyword evidence="2" id="KW-0479">Metal-binding</keyword>
<gene>
    <name evidence="5" type="ORF">CVT24_012651</name>
</gene>
<accession>A0A409WKP8</accession>
<dbReference type="AlphaFoldDB" id="A0A409WKP8"/>
<evidence type="ECO:0000259" key="4">
    <source>
        <dbReference type="PROSITE" id="PS50158"/>
    </source>
</evidence>
<sequence length="1038" mass="119316">MISQDNNATPGPSRDKGKGPDPRNWGQIALDDYEQDLDLQKDTYEELLRIHHARQEQEIRRNTGYRIPSATPSIRASTREESQPINFISRNSILGQMREREERDLRLHQEVPARQGIKRAADPYNRRHQTPERHNSIPIDNPPNHRYGRAPPDPAGDPDDDGDDDGFHDRDNQGRRRHWSPPRRPRRAMNDRNDEYYEDDYYPRKPIIPPQSPKSYNGEENLDKYIRFRSEASGYCRRGRVHPRDQIEVISPFLEGKAYNFYLSHASANPESWTLPEFLDALFNHCFPPTFKSSLRNDLKWENQGKKKVLEFVRDLTVKLDTVGIDDEATRVNYLWFGLEPRIQSALWRRDLNPEFSSWHEVVRSAIASENADRAARSSQPNHINPNNNHNTQNRSHQNTSLNNGNRGRDHSEPKMNQNVGNKFNGGLAESQPTAVLTRPTNTQNNAGHNRGTDKRPNQNGPTPGPSGARPSGTANTTKPRLTDEQIQQYMAQGKCFKCDTHGHLARNCPKANVVQSSRPGKPPGMAVHNMEMGYTTNLEDSPVLETLPMMSLGMISFEDGGDPEWERYLEEVGYQTPSEIDEPILAPFEITEYEQHSFSDTKEYTHEPDWMSDYSPVEPNRSHARCQIGDALAMQATYVLNVSQPYPGDSHSICVSQGVENRFEVRRVNNLFYGIFDIVTGSSTWVEKRRLEHPNFRLGRFYARYRNWQTKRPDVLKAPYPIKMGDAYSVVASYLLRDGIWSHYPNLLTETDPEDRFHVELWAKGHDAYVIMDNDRNTATIIDGEHLRNPHFDLVRWYQLAVREERGLVKDTYPLYLFERGSGYTLKPESEAGSDITCNYNDDEPIVNIAETFDDDADSLPGLQSVSYTGSDVGDLSDYDPMEDLRAEYERYEGKDVKIESAFGQVIVDILDGCAPYPADDRYIYGGLERFEVFCDPKDPPDVFRIRDRKRNELLTVQTDFLRDSNYDLGQMYAVVCCARSRVNDFAEAMAEWRERCPEGSTNLERYFETMLAPGTAFVEELIRYLNYLKLPEAIDA</sequence>
<dbReference type="SMART" id="SM00343">
    <property type="entry name" value="ZnF_C2HC"/>
    <property type="match status" value="1"/>
</dbReference>
<keyword evidence="2" id="KW-0863">Zinc-finger</keyword>
<dbReference type="InParanoid" id="A0A409WKP8"/>
<organism evidence="5 6">
    <name type="scientific">Panaeolus cyanescens</name>
    <dbReference type="NCBI Taxonomy" id="181874"/>
    <lineage>
        <taxon>Eukaryota</taxon>
        <taxon>Fungi</taxon>
        <taxon>Dikarya</taxon>
        <taxon>Basidiomycota</taxon>
        <taxon>Agaricomycotina</taxon>
        <taxon>Agaricomycetes</taxon>
        <taxon>Agaricomycetidae</taxon>
        <taxon>Agaricales</taxon>
        <taxon>Agaricineae</taxon>
        <taxon>Galeropsidaceae</taxon>
        <taxon>Panaeolus</taxon>
    </lineage>
</organism>
<evidence type="ECO:0000256" key="1">
    <source>
        <dbReference type="ARBA" id="ARBA00022664"/>
    </source>
</evidence>
<dbReference type="GO" id="GO:0006397">
    <property type="term" value="P:mRNA processing"/>
    <property type="evidence" value="ECO:0007669"/>
    <property type="project" value="UniProtKB-KW"/>
</dbReference>
<name>A0A409WKP8_9AGAR</name>
<dbReference type="InterPro" id="IPR001878">
    <property type="entry name" value="Znf_CCHC"/>
</dbReference>
<dbReference type="Gene3D" id="4.10.60.10">
    <property type="entry name" value="Zinc finger, CCHC-type"/>
    <property type="match status" value="1"/>
</dbReference>
<dbReference type="GO" id="GO:0008270">
    <property type="term" value="F:zinc ion binding"/>
    <property type="evidence" value="ECO:0007669"/>
    <property type="project" value="UniProtKB-KW"/>
</dbReference>
<feature type="compositionally biased region" description="Polar residues" evidence="3">
    <location>
        <begin position="431"/>
        <end position="448"/>
    </location>
</feature>
<evidence type="ECO:0000256" key="2">
    <source>
        <dbReference type="PROSITE-ProRule" id="PRU00047"/>
    </source>
</evidence>
<feature type="compositionally biased region" description="Basic and acidic residues" evidence="3">
    <location>
        <begin position="165"/>
        <end position="174"/>
    </location>
</feature>
<feature type="region of interest" description="Disordered" evidence="3">
    <location>
        <begin position="107"/>
        <end position="218"/>
    </location>
</feature>
<feature type="compositionally biased region" description="Basic residues" evidence="3">
    <location>
        <begin position="175"/>
        <end position="187"/>
    </location>
</feature>
<evidence type="ECO:0000313" key="5">
    <source>
        <dbReference type="EMBL" id="PPQ79059.1"/>
    </source>
</evidence>
<evidence type="ECO:0000313" key="6">
    <source>
        <dbReference type="Proteomes" id="UP000284842"/>
    </source>
</evidence>
<proteinExistence type="predicted"/>
<dbReference type="STRING" id="181874.A0A409WKP8"/>
<dbReference type="Proteomes" id="UP000284842">
    <property type="component" value="Unassembled WGS sequence"/>
</dbReference>
<feature type="region of interest" description="Disordered" evidence="3">
    <location>
        <begin position="1"/>
        <end position="27"/>
    </location>
</feature>
<dbReference type="PROSITE" id="PS50158">
    <property type="entry name" value="ZF_CCHC"/>
    <property type="match status" value="1"/>
</dbReference>
<dbReference type="InterPro" id="IPR036875">
    <property type="entry name" value="Znf_CCHC_sf"/>
</dbReference>
<dbReference type="Pfam" id="PF00098">
    <property type="entry name" value="zf-CCHC"/>
    <property type="match status" value="1"/>
</dbReference>
<feature type="compositionally biased region" description="Basic and acidic residues" evidence="3">
    <location>
        <begin position="119"/>
        <end position="135"/>
    </location>
</feature>
<feature type="compositionally biased region" description="Polar residues" evidence="3">
    <location>
        <begin position="1"/>
        <end position="10"/>
    </location>
</feature>
<comment type="caution">
    <text evidence="5">The sequence shown here is derived from an EMBL/GenBank/DDBJ whole genome shotgun (WGS) entry which is preliminary data.</text>
</comment>
<feature type="compositionally biased region" description="Low complexity" evidence="3">
    <location>
        <begin position="378"/>
        <end position="400"/>
    </location>
</feature>
<reference evidence="5 6" key="1">
    <citation type="journal article" date="2018" name="Evol. Lett.">
        <title>Horizontal gene cluster transfer increased hallucinogenic mushroom diversity.</title>
        <authorList>
            <person name="Reynolds H.T."/>
            <person name="Vijayakumar V."/>
            <person name="Gluck-Thaler E."/>
            <person name="Korotkin H.B."/>
            <person name="Matheny P.B."/>
            <person name="Slot J.C."/>
        </authorList>
    </citation>
    <scope>NUCLEOTIDE SEQUENCE [LARGE SCALE GENOMIC DNA]</scope>
    <source>
        <strain evidence="5 6">2629</strain>
    </source>
</reference>
<keyword evidence="6" id="KW-1185">Reference proteome</keyword>
<evidence type="ECO:0000256" key="3">
    <source>
        <dbReference type="SAM" id="MobiDB-lite"/>
    </source>
</evidence>
<feature type="region of interest" description="Disordered" evidence="3">
    <location>
        <begin position="370"/>
        <end position="479"/>
    </location>
</feature>
<keyword evidence="2" id="KW-0862">Zinc</keyword>
<feature type="domain" description="CCHC-type" evidence="4">
    <location>
        <begin position="495"/>
        <end position="511"/>
    </location>
</feature>
<dbReference type="GO" id="GO:0003676">
    <property type="term" value="F:nucleic acid binding"/>
    <property type="evidence" value="ECO:0007669"/>
    <property type="project" value="InterPro"/>
</dbReference>
<protein>
    <recommendedName>
        <fullName evidence="4">CCHC-type domain-containing protein</fullName>
    </recommendedName>
</protein>
<dbReference type="EMBL" id="NHTK01005436">
    <property type="protein sequence ID" value="PPQ79059.1"/>
    <property type="molecule type" value="Genomic_DNA"/>
</dbReference>
<dbReference type="SUPFAM" id="SSF57756">
    <property type="entry name" value="Retrovirus zinc finger-like domains"/>
    <property type="match status" value="1"/>
</dbReference>